<reference evidence="1 2" key="1">
    <citation type="submission" date="2014-03" db="EMBL/GenBank/DDBJ databases">
        <title>Genomics of Bifidobacteria.</title>
        <authorList>
            <person name="Ventura M."/>
            <person name="Milani C."/>
            <person name="Lugli G.A."/>
        </authorList>
    </citation>
    <scope>NUCLEOTIDE SEQUENCE [LARGE SCALE GENOMIC DNA]</scope>
    <source>
        <strain evidence="1 2">LMG 11592</strain>
    </source>
</reference>
<evidence type="ECO:0000313" key="1">
    <source>
        <dbReference type="EMBL" id="KFI72037.1"/>
    </source>
</evidence>
<proteinExistence type="predicted"/>
<keyword evidence="2" id="KW-1185">Reference proteome</keyword>
<gene>
    <name evidence="1" type="ORF">BMIN_1573</name>
</gene>
<protein>
    <submittedName>
        <fullName evidence="1">Uncharacterized protein</fullName>
    </submittedName>
</protein>
<comment type="caution">
    <text evidence="1">The sequence shown here is derived from an EMBL/GenBank/DDBJ whole genome shotgun (WGS) entry which is preliminary data.</text>
</comment>
<dbReference type="AlphaFoldDB" id="A0A087BLY7"/>
<accession>A0A087BLY7</accession>
<sequence>MRTTKGRPIPVAVDVNVVVDVNEVVGVNERKAEMS</sequence>
<dbReference type="EMBL" id="JGZD01000010">
    <property type="protein sequence ID" value="KFI72037.1"/>
    <property type="molecule type" value="Genomic_DNA"/>
</dbReference>
<dbReference type="STRING" id="1693.BMIN_1573"/>
<name>A0A087BLY7_9BIFI</name>
<organism evidence="1 2">
    <name type="scientific">Bifidobacterium minimum</name>
    <dbReference type="NCBI Taxonomy" id="1693"/>
    <lineage>
        <taxon>Bacteria</taxon>
        <taxon>Bacillati</taxon>
        <taxon>Actinomycetota</taxon>
        <taxon>Actinomycetes</taxon>
        <taxon>Bifidobacteriales</taxon>
        <taxon>Bifidobacteriaceae</taxon>
        <taxon>Bifidobacterium</taxon>
    </lineage>
</organism>
<evidence type="ECO:0000313" key="2">
    <source>
        <dbReference type="Proteomes" id="UP000029014"/>
    </source>
</evidence>
<dbReference type="Proteomes" id="UP000029014">
    <property type="component" value="Unassembled WGS sequence"/>
</dbReference>